<dbReference type="GO" id="GO:0006388">
    <property type="term" value="P:tRNA splicing, via endonucleolytic cleavage and ligation"/>
    <property type="evidence" value="ECO:0007669"/>
    <property type="project" value="InterPro"/>
</dbReference>
<evidence type="ECO:0000313" key="1">
    <source>
        <dbReference type="EMBL" id="HEW53471.1"/>
    </source>
</evidence>
<dbReference type="SUPFAM" id="SSF53032">
    <property type="entry name" value="tRNA-intron endonuclease catalytic domain-like"/>
    <property type="match status" value="1"/>
</dbReference>
<name>A0A7C2VH43_9CREN</name>
<dbReference type="InterPro" id="IPR011856">
    <property type="entry name" value="tRNA_endonuc-like_dom_sf"/>
</dbReference>
<dbReference type="AlphaFoldDB" id="A0A7C2VH43"/>
<proteinExistence type="predicted"/>
<sequence length="163" mass="18342">MSGNVIARYVGGRAYAVKVPQSIAEKHGISEGKEIPRPVLLHLLFTGRIEVYTDKGERLTFEDVVKDTADPDSFSLFIVFHDLAKRGKKVAVADGHRGLVLLDDGVMIYVLDEDHYITAGELYDLVDKAIKQEYRLVIAVVDVNGEITYYEVSKMDFPKIVRR</sequence>
<dbReference type="GO" id="GO:0003676">
    <property type="term" value="F:nucleic acid binding"/>
    <property type="evidence" value="ECO:0007669"/>
    <property type="project" value="InterPro"/>
</dbReference>
<organism evidence="1">
    <name type="scientific">Ignisphaera aggregans</name>
    <dbReference type="NCBI Taxonomy" id="334771"/>
    <lineage>
        <taxon>Archaea</taxon>
        <taxon>Thermoproteota</taxon>
        <taxon>Thermoprotei</taxon>
        <taxon>Desulfurococcales</taxon>
        <taxon>Desulfurococcaceae</taxon>
        <taxon>Ignisphaera</taxon>
    </lineage>
</organism>
<comment type="caution">
    <text evidence="1">The sequence shown here is derived from an EMBL/GenBank/DDBJ whole genome shotgun (WGS) entry which is preliminary data.</text>
</comment>
<dbReference type="EMBL" id="DSGT01000013">
    <property type="protein sequence ID" value="HEW53471.1"/>
    <property type="molecule type" value="Genomic_DNA"/>
</dbReference>
<gene>
    <name evidence="1" type="ORF">ENO77_04875</name>
</gene>
<dbReference type="Gene3D" id="3.40.1350.10">
    <property type="match status" value="1"/>
</dbReference>
<accession>A0A7C2VH43</accession>
<reference evidence="1" key="1">
    <citation type="journal article" date="2020" name="mSystems">
        <title>Genome- and Community-Level Interaction Insights into Carbon Utilization and Element Cycling Functions of Hydrothermarchaeota in Hydrothermal Sediment.</title>
        <authorList>
            <person name="Zhou Z."/>
            <person name="Liu Y."/>
            <person name="Xu W."/>
            <person name="Pan J."/>
            <person name="Luo Z.H."/>
            <person name="Li M."/>
        </authorList>
    </citation>
    <scope>NUCLEOTIDE SEQUENCE [LARGE SCALE GENOMIC DNA]</scope>
    <source>
        <strain evidence="1">SpSt-16</strain>
    </source>
</reference>
<protein>
    <submittedName>
        <fullName evidence="1">Uncharacterized protein</fullName>
    </submittedName>
</protein>
<dbReference type="InterPro" id="IPR036167">
    <property type="entry name" value="tRNA_intron_Endo_cat-like_sf"/>
</dbReference>